<feature type="transmembrane region" description="Helical" evidence="1">
    <location>
        <begin position="9"/>
        <end position="26"/>
    </location>
</feature>
<sequence>MNIIIFQRLLLEVIFDLLYFPIWWYSRGMAHAVVWCGHLFFAGNSVLAPGLWLKNIFVPMYGQYEWRGRLISFFVRLVNIIARALLLALWLIFSFSFFVIWLALPLLMIYSLIMVRESI</sequence>
<comment type="caution">
    <text evidence="2">The sequence shown here is derived from an EMBL/GenBank/DDBJ whole genome shotgun (WGS) entry which is preliminary data.</text>
</comment>
<protein>
    <submittedName>
        <fullName evidence="2">Uncharacterized protein</fullName>
    </submittedName>
</protein>
<keyword evidence="1" id="KW-0472">Membrane</keyword>
<reference evidence="3" key="1">
    <citation type="submission" date="2017-09" db="EMBL/GenBank/DDBJ databases">
        <title>Depth-based differentiation of microbial function through sediment-hosted aquifers and enrichment of novel symbionts in the deep terrestrial subsurface.</title>
        <authorList>
            <person name="Probst A.J."/>
            <person name="Ladd B."/>
            <person name="Jarett J.K."/>
            <person name="Geller-Mcgrath D.E."/>
            <person name="Sieber C.M.K."/>
            <person name="Emerson J.B."/>
            <person name="Anantharaman K."/>
            <person name="Thomas B.C."/>
            <person name="Malmstrom R."/>
            <person name="Stieglmeier M."/>
            <person name="Klingl A."/>
            <person name="Woyke T."/>
            <person name="Ryan C.M."/>
            <person name="Banfield J.F."/>
        </authorList>
    </citation>
    <scope>NUCLEOTIDE SEQUENCE [LARGE SCALE GENOMIC DNA]</scope>
</reference>
<gene>
    <name evidence="2" type="ORF">COU31_03295</name>
</gene>
<evidence type="ECO:0000256" key="1">
    <source>
        <dbReference type="SAM" id="Phobius"/>
    </source>
</evidence>
<dbReference type="Proteomes" id="UP000231183">
    <property type="component" value="Unassembled WGS sequence"/>
</dbReference>
<keyword evidence="1" id="KW-1133">Transmembrane helix</keyword>
<feature type="transmembrane region" description="Helical" evidence="1">
    <location>
        <begin position="73"/>
        <end position="92"/>
    </location>
</feature>
<organism evidence="2 3">
    <name type="scientific">Candidatus Magasanikbacteria bacterium CG10_big_fil_rev_8_21_14_0_10_40_10</name>
    <dbReference type="NCBI Taxonomy" id="1974648"/>
    <lineage>
        <taxon>Bacteria</taxon>
        <taxon>Candidatus Magasanikiibacteriota</taxon>
    </lineage>
</organism>
<evidence type="ECO:0000313" key="3">
    <source>
        <dbReference type="Proteomes" id="UP000231183"/>
    </source>
</evidence>
<evidence type="ECO:0000313" key="2">
    <source>
        <dbReference type="EMBL" id="PIT87349.1"/>
    </source>
</evidence>
<dbReference type="EMBL" id="PFBX01000035">
    <property type="protein sequence ID" value="PIT87349.1"/>
    <property type="molecule type" value="Genomic_DNA"/>
</dbReference>
<keyword evidence="1" id="KW-0812">Transmembrane</keyword>
<feature type="transmembrane region" description="Helical" evidence="1">
    <location>
        <begin position="98"/>
        <end position="115"/>
    </location>
</feature>
<name>A0A2M6W3H3_9BACT</name>
<accession>A0A2M6W3H3</accession>
<dbReference type="AlphaFoldDB" id="A0A2M6W3H3"/>
<proteinExistence type="predicted"/>
<feature type="transmembrane region" description="Helical" evidence="1">
    <location>
        <begin position="32"/>
        <end position="53"/>
    </location>
</feature>